<sequence length="74" mass="8511">MVRTAISLVMSFVFLVIQTSIVMGIKGYEMIFFDNYSLLASVLAVNFFLSFSILTNIKYWINGRYEKTNSPIDQ</sequence>
<dbReference type="AlphaFoldDB" id="A0A1H4H145"/>
<evidence type="ECO:0000256" key="1">
    <source>
        <dbReference type="SAM" id="Phobius"/>
    </source>
</evidence>
<evidence type="ECO:0000313" key="3">
    <source>
        <dbReference type="Proteomes" id="UP000198584"/>
    </source>
</evidence>
<protein>
    <submittedName>
        <fullName evidence="2">Uncharacterized protein</fullName>
    </submittedName>
</protein>
<keyword evidence="1" id="KW-0812">Transmembrane</keyword>
<evidence type="ECO:0000313" key="2">
    <source>
        <dbReference type="EMBL" id="SEB15513.1"/>
    </source>
</evidence>
<name>A0A1H4H145_9BACI</name>
<dbReference type="RefSeq" id="WP_093046442.1">
    <property type="nucleotide sequence ID" value="NZ_FNQR01000021.1"/>
</dbReference>
<gene>
    <name evidence="2" type="ORF">SAMN05421743_12112</name>
</gene>
<keyword evidence="3" id="KW-1185">Reference proteome</keyword>
<accession>A0A1H4H145</accession>
<dbReference type="EMBL" id="FNQR01000021">
    <property type="protein sequence ID" value="SEB15513.1"/>
    <property type="molecule type" value="Genomic_DNA"/>
</dbReference>
<dbReference type="Proteomes" id="UP000198584">
    <property type="component" value="Unassembled WGS sequence"/>
</dbReference>
<feature type="transmembrane region" description="Helical" evidence="1">
    <location>
        <begin position="6"/>
        <end position="25"/>
    </location>
</feature>
<proteinExistence type="predicted"/>
<reference evidence="2 3" key="1">
    <citation type="submission" date="2016-10" db="EMBL/GenBank/DDBJ databases">
        <authorList>
            <person name="de Groot N.N."/>
        </authorList>
    </citation>
    <scope>NUCLEOTIDE SEQUENCE [LARGE SCALE GENOMIC DNA]</scope>
    <source>
        <strain evidence="2 3">CCM7597</strain>
    </source>
</reference>
<feature type="transmembrane region" description="Helical" evidence="1">
    <location>
        <begin position="37"/>
        <end position="61"/>
    </location>
</feature>
<dbReference type="OrthoDB" id="2918447at2"/>
<keyword evidence="1" id="KW-0472">Membrane</keyword>
<organism evidence="2 3">
    <name type="scientific">Thalassobacillus cyri</name>
    <dbReference type="NCBI Taxonomy" id="571932"/>
    <lineage>
        <taxon>Bacteria</taxon>
        <taxon>Bacillati</taxon>
        <taxon>Bacillota</taxon>
        <taxon>Bacilli</taxon>
        <taxon>Bacillales</taxon>
        <taxon>Bacillaceae</taxon>
        <taxon>Thalassobacillus</taxon>
    </lineage>
</organism>
<keyword evidence="1" id="KW-1133">Transmembrane helix</keyword>